<keyword evidence="2" id="KW-1185">Reference proteome</keyword>
<dbReference type="InterPro" id="IPR047789">
    <property type="entry name" value="CU044_5270-like"/>
</dbReference>
<evidence type="ECO:0008006" key="3">
    <source>
        <dbReference type="Google" id="ProtNLM"/>
    </source>
</evidence>
<gene>
    <name evidence="1" type="ORF">J2853_002123</name>
</gene>
<sequence length="371" mass="39336">MSREPDATHLLAMARPASLDRGSRVSADDMLIMAATEAPAEPTHRPSRPRRGLSTALRFTAVATAVAVATVVLVRSTDTELATPAPLSARTVLLAAAERIETANPATGRYWHTTGQSMAVGGWGQGPVGGPTPKIVNFRVTCTHEVWMARSERDPSWLVVTAQSGKPLTKADEETWRQQGAYRFGGCEGAGGAPIVGGAALPAPPFATRLDDKLHPDVSYPQVGAVHVTTEEVMDLPADPAKLKEVLQEWTRRGGYRVTEESLFTQAAGLLSQLPTTPHVRAALYRTLAGLSSVKNIGTVKDPLGRVGTGIELSGCERQLIIDGASGGLLAVQERRSPDCTAEPTAWTALTASGWTDASPALPKTLMRNGR</sequence>
<evidence type="ECO:0000313" key="1">
    <source>
        <dbReference type="EMBL" id="MDP9842912.1"/>
    </source>
</evidence>
<evidence type="ECO:0000313" key="2">
    <source>
        <dbReference type="Proteomes" id="UP001225356"/>
    </source>
</evidence>
<reference evidence="1 2" key="1">
    <citation type="submission" date="2023-07" db="EMBL/GenBank/DDBJ databases">
        <title>Sequencing the genomes of 1000 actinobacteria strains.</title>
        <authorList>
            <person name="Klenk H.-P."/>
        </authorList>
    </citation>
    <scope>NUCLEOTIDE SEQUENCE [LARGE SCALE GENOMIC DNA]</scope>
    <source>
        <strain evidence="1 2">DSM 46740</strain>
    </source>
</reference>
<dbReference type="Proteomes" id="UP001225356">
    <property type="component" value="Unassembled WGS sequence"/>
</dbReference>
<proteinExistence type="predicted"/>
<organism evidence="1 2">
    <name type="scientific">Streptosporangium lutulentum</name>
    <dbReference type="NCBI Taxonomy" id="1461250"/>
    <lineage>
        <taxon>Bacteria</taxon>
        <taxon>Bacillati</taxon>
        <taxon>Actinomycetota</taxon>
        <taxon>Actinomycetes</taxon>
        <taxon>Streptosporangiales</taxon>
        <taxon>Streptosporangiaceae</taxon>
        <taxon>Streptosporangium</taxon>
    </lineage>
</organism>
<dbReference type="NCBIfam" id="NF038083">
    <property type="entry name" value="CU044_5270_fam"/>
    <property type="match status" value="1"/>
</dbReference>
<dbReference type="RefSeq" id="WP_307556778.1">
    <property type="nucleotide sequence ID" value="NZ_JAUSQU010000001.1"/>
</dbReference>
<protein>
    <recommendedName>
        <fullName evidence="3">CU044_5270 family protein</fullName>
    </recommendedName>
</protein>
<accession>A0ABT9Q831</accession>
<comment type="caution">
    <text evidence="1">The sequence shown here is derived from an EMBL/GenBank/DDBJ whole genome shotgun (WGS) entry which is preliminary data.</text>
</comment>
<dbReference type="EMBL" id="JAUSQU010000001">
    <property type="protein sequence ID" value="MDP9842912.1"/>
    <property type="molecule type" value="Genomic_DNA"/>
</dbReference>
<name>A0ABT9Q831_9ACTN</name>